<dbReference type="InterPro" id="IPR016161">
    <property type="entry name" value="Ald_DH/histidinol_DH"/>
</dbReference>
<dbReference type="Gene3D" id="3.40.605.10">
    <property type="entry name" value="Aldehyde Dehydrogenase, Chain A, domain 1"/>
    <property type="match status" value="1"/>
</dbReference>
<evidence type="ECO:0000259" key="3">
    <source>
        <dbReference type="Pfam" id="PF00171"/>
    </source>
</evidence>
<evidence type="ECO:0000256" key="1">
    <source>
        <dbReference type="ARBA" id="ARBA00009986"/>
    </source>
</evidence>
<dbReference type="AlphaFoldDB" id="A0A222WQI0"/>
<dbReference type="RefSeq" id="WP_094156140.1">
    <property type="nucleotide sequence ID" value="NZ_CP020028.1"/>
</dbReference>
<evidence type="ECO:0000256" key="2">
    <source>
        <dbReference type="ARBA" id="ARBA00023002"/>
    </source>
</evidence>
<dbReference type="PROSITE" id="PS00070">
    <property type="entry name" value="ALDEHYDE_DEHYDR_CYS"/>
    <property type="match status" value="1"/>
</dbReference>
<dbReference type="Pfam" id="PF00171">
    <property type="entry name" value="Aldedh"/>
    <property type="match status" value="1"/>
</dbReference>
<keyword evidence="2" id="KW-0560">Oxidoreductase</keyword>
<dbReference type="InterPro" id="IPR015590">
    <property type="entry name" value="Aldehyde_DH_dom"/>
</dbReference>
<dbReference type="PANTHER" id="PTHR11699">
    <property type="entry name" value="ALDEHYDE DEHYDROGENASE-RELATED"/>
    <property type="match status" value="1"/>
</dbReference>
<dbReference type="Gene3D" id="3.40.309.10">
    <property type="entry name" value="Aldehyde Dehydrogenase, Chain A, domain 2"/>
    <property type="match status" value="1"/>
</dbReference>
<feature type="domain" description="Aldehyde dehydrogenase" evidence="3">
    <location>
        <begin position="11"/>
        <end position="472"/>
    </location>
</feature>
<dbReference type="InterPro" id="IPR016163">
    <property type="entry name" value="Ald_DH_C"/>
</dbReference>
<dbReference type="Proteomes" id="UP000214666">
    <property type="component" value="Chromosome"/>
</dbReference>
<gene>
    <name evidence="4" type="ORF">B4V02_20185</name>
</gene>
<dbReference type="GO" id="GO:0016620">
    <property type="term" value="F:oxidoreductase activity, acting on the aldehyde or oxo group of donors, NAD or NADP as acceptor"/>
    <property type="evidence" value="ECO:0007669"/>
    <property type="project" value="InterPro"/>
</dbReference>
<name>A0A222WQI0_9BACL</name>
<organism evidence="4 5">
    <name type="scientific">Paenibacillus kribbensis</name>
    <dbReference type="NCBI Taxonomy" id="172713"/>
    <lineage>
        <taxon>Bacteria</taxon>
        <taxon>Bacillati</taxon>
        <taxon>Bacillota</taxon>
        <taxon>Bacilli</taxon>
        <taxon>Bacillales</taxon>
        <taxon>Paenibacillaceae</taxon>
        <taxon>Paenibacillus</taxon>
    </lineage>
</organism>
<protein>
    <submittedName>
        <fullName evidence="4">Aldehyde dehydrogenase family protein</fullName>
    </submittedName>
</protein>
<dbReference type="SUPFAM" id="SSF53720">
    <property type="entry name" value="ALDH-like"/>
    <property type="match status" value="1"/>
</dbReference>
<keyword evidence="5" id="KW-1185">Reference proteome</keyword>
<dbReference type="KEGG" id="pkb:B4V02_20185"/>
<dbReference type="FunFam" id="3.40.605.10:FF:000007">
    <property type="entry name" value="NAD/NADP-dependent betaine aldehyde dehydrogenase"/>
    <property type="match status" value="1"/>
</dbReference>
<proteinExistence type="inferred from homology"/>
<dbReference type="STRING" id="172713.GCA_001705305_03393"/>
<comment type="similarity">
    <text evidence="1">Belongs to the aldehyde dehydrogenase family.</text>
</comment>
<dbReference type="InterPro" id="IPR016160">
    <property type="entry name" value="Ald_DH_CS_CYS"/>
</dbReference>
<reference evidence="4 5" key="1">
    <citation type="submission" date="2017-03" db="EMBL/GenBank/DDBJ databases">
        <title>Complete genome sequence of Paenibacillus Kribbensis producing bioflocculants.</title>
        <authorList>
            <person name="Lee H.-G."/>
            <person name="Oh H.-M."/>
        </authorList>
    </citation>
    <scope>NUCLEOTIDE SEQUENCE [LARGE SCALE GENOMIC DNA]</scope>
    <source>
        <strain evidence="4 5">AM49</strain>
    </source>
</reference>
<dbReference type="OrthoDB" id="20170at2"/>
<evidence type="ECO:0000313" key="5">
    <source>
        <dbReference type="Proteomes" id="UP000214666"/>
    </source>
</evidence>
<dbReference type="EMBL" id="CP020028">
    <property type="protein sequence ID" value="ASR48850.1"/>
    <property type="molecule type" value="Genomic_DNA"/>
</dbReference>
<accession>A0A222WQI0</accession>
<evidence type="ECO:0000313" key="4">
    <source>
        <dbReference type="EMBL" id="ASR48850.1"/>
    </source>
</evidence>
<sequence length="478" mass="51094">MESRNWIGGEWLSPSGEEMVVRNPSALKEEVGVVHFSTEADIAQSGEAARLAQAGWAALSPAARGAYLFKAAGLLEANLSDLAELASREMGKPITEMRGEVMRGVHLLRYYAAEGVRSIGTVIPSNEPGVLQYTKRIPLGVTALITPWNFPVAIPLWKIAPALLCGNTVIWKPAEHASLTAVRIAELFEAVQLPPGVLNLLIGQGSRIGDALLELPVLEAVSFTGSTKTGLGIAERCARRNIKYQTEMGGKNAAIVLKDADMAQAVAMIASGAFRSAGQKCTATSRVIVERSVYDAFTEALRHAVAKIHMAPALDPGAYLGPVASAGQYEKVMSYVSLARRETDILVEGGVGAATDDGYYVRPLVAAGLDSSHPLIQEEIFGPVVGVMQADDFEDAIRLCNASIYGLSASLFTRDLRLAHRFLDEADAGMVRVNQETAGVEYQAPFGGLKQSSSHTREQGQAALDFYSAIKTCAISYE</sequence>
<dbReference type="InterPro" id="IPR016162">
    <property type="entry name" value="Ald_DH_N"/>
</dbReference>